<comment type="similarity">
    <text evidence="2 11">Belongs to the glypican family.</text>
</comment>
<dbReference type="PANTHER" id="PTHR10822">
    <property type="entry name" value="GLYPICAN"/>
    <property type="match status" value="1"/>
</dbReference>
<evidence type="ECO:0000256" key="3">
    <source>
        <dbReference type="ARBA" id="ARBA00022475"/>
    </source>
</evidence>
<dbReference type="AlphaFoldDB" id="A0A6I8N1A4"/>
<proteinExistence type="inferred from homology"/>
<dbReference type="GO" id="GO:0005886">
    <property type="term" value="C:plasma membrane"/>
    <property type="evidence" value="ECO:0007669"/>
    <property type="project" value="UniProtKB-SubCell"/>
</dbReference>
<keyword evidence="9 12" id="KW-0357">Heparan sulfate</keyword>
<keyword evidence="10 12" id="KW-0449">Lipoprotein</keyword>
<feature type="chain" id="PRO_5026251609" description="Glypican 2" evidence="14">
    <location>
        <begin position="21"/>
        <end position="164"/>
    </location>
</feature>
<evidence type="ECO:0000256" key="7">
    <source>
        <dbReference type="ARBA" id="ARBA00023136"/>
    </source>
</evidence>
<feature type="region of interest" description="Disordered" evidence="13">
    <location>
        <begin position="110"/>
        <end position="129"/>
    </location>
</feature>
<evidence type="ECO:0000313" key="16">
    <source>
        <dbReference type="Proteomes" id="UP000002279"/>
    </source>
</evidence>
<sequence length="164" mass="17927">MAALRSLLLLLLLLPPPWWPGPGGEARAGRTCTETRQVLGARGYSLNLLPPALISGEHLRVCPQDYTCCSSETELRLSRDTEEAFRVLLEESGSFLLTTLAARQRKLDGEDPGLRASLPSPPPPPALLSSGTVIITTRAVSAKRLQGAKPRSKRWGRYVIRTFP</sequence>
<reference evidence="15" key="2">
    <citation type="submission" date="2025-08" db="UniProtKB">
        <authorList>
            <consortium name="Ensembl"/>
        </authorList>
    </citation>
    <scope>IDENTIFICATION</scope>
    <source>
        <strain evidence="15">Glennie</strain>
    </source>
</reference>
<reference evidence="15 16" key="1">
    <citation type="journal article" date="2008" name="Nature">
        <title>Genome analysis of the platypus reveals unique signatures of evolution.</title>
        <authorList>
            <person name="Warren W.C."/>
            <person name="Hillier L.W."/>
            <person name="Marshall Graves J.A."/>
            <person name="Birney E."/>
            <person name="Ponting C.P."/>
            <person name="Grutzner F."/>
            <person name="Belov K."/>
            <person name="Miller W."/>
            <person name="Clarke L."/>
            <person name="Chinwalla A.T."/>
            <person name="Yang S.P."/>
            <person name="Heger A."/>
            <person name="Locke D.P."/>
            <person name="Miethke P."/>
            <person name="Waters P.D."/>
            <person name="Veyrunes F."/>
            <person name="Fulton L."/>
            <person name="Fulton B."/>
            <person name="Graves T."/>
            <person name="Wallis J."/>
            <person name="Puente X.S."/>
            <person name="Lopez-Otin C."/>
            <person name="Ordonez G.R."/>
            <person name="Eichler E.E."/>
            <person name="Chen L."/>
            <person name="Cheng Z."/>
            <person name="Deakin J.E."/>
            <person name="Alsop A."/>
            <person name="Thompson K."/>
            <person name="Kirby P."/>
            <person name="Papenfuss A.T."/>
            <person name="Wakefield M.J."/>
            <person name="Olender T."/>
            <person name="Lancet D."/>
            <person name="Huttley G.A."/>
            <person name="Smit A.F."/>
            <person name="Pask A."/>
            <person name="Temple-Smith P."/>
            <person name="Batzer M.A."/>
            <person name="Walker J.A."/>
            <person name="Konkel M.K."/>
            <person name="Harris R.S."/>
            <person name="Whittington C.M."/>
            <person name="Wong E.S."/>
            <person name="Gemmell N.J."/>
            <person name="Buschiazzo E."/>
            <person name="Vargas Jentzsch I.M."/>
            <person name="Merkel A."/>
            <person name="Schmitz J."/>
            <person name="Zemann A."/>
            <person name="Churakov G."/>
            <person name="Kriegs J.O."/>
            <person name="Brosius J."/>
            <person name="Murchison E.P."/>
            <person name="Sachidanandam R."/>
            <person name="Smith C."/>
            <person name="Hannon G.J."/>
            <person name="Tsend-Ayush E."/>
            <person name="McMillan D."/>
            <person name="Attenborough R."/>
            <person name="Rens W."/>
            <person name="Ferguson-Smith M."/>
            <person name="Lefevre C.M."/>
            <person name="Sharp J.A."/>
            <person name="Nicholas K.R."/>
            <person name="Ray D.A."/>
            <person name="Kube M."/>
            <person name="Reinhardt R."/>
            <person name="Pringle T.H."/>
            <person name="Taylor J."/>
            <person name="Jones R.C."/>
            <person name="Nixon B."/>
            <person name="Dacheux J.L."/>
            <person name="Niwa H."/>
            <person name="Sekita Y."/>
            <person name="Huang X."/>
            <person name="Stark A."/>
            <person name="Kheradpour P."/>
            <person name="Kellis M."/>
            <person name="Flicek P."/>
            <person name="Chen Y."/>
            <person name="Webber C."/>
            <person name="Hardison R."/>
            <person name="Nelson J."/>
            <person name="Hallsworth-Pepin K."/>
            <person name="Delehaunty K."/>
            <person name="Markovic C."/>
            <person name="Minx P."/>
            <person name="Feng Y."/>
            <person name="Kremitzki C."/>
            <person name="Mitreva M."/>
            <person name="Glasscock J."/>
            <person name="Wylie T."/>
            <person name="Wohldmann P."/>
            <person name="Thiru P."/>
            <person name="Nhan M.N."/>
            <person name="Pohl C.S."/>
            <person name="Smith S.M."/>
            <person name="Hou S."/>
            <person name="Nefedov M."/>
            <person name="de Jong P.J."/>
            <person name="Renfree M.B."/>
            <person name="Mardis E.R."/>
            <person name="Wilson R.K."/>
        </authorList>
    </citation>
    <scope>NUCLEOTIDE SEQUENCE [LARGE SCALE GENOMIC DNA]</scope>
    <source>
        <strain evidence="15 16">Glennie</strain>
    </source>
</reference>
<dbReference type="Ensembl" id="ENSOANT00000053648.1">
    <property type="protein sequence ID" value="ENSOANP00000034750.1"/>
    <property type="gene ID" value="ENSOANG00000048372.1"/>
</dbReference>
<comment type="function">
    <text evidence="12">Cell surface proteoglycan.</text>
</comment>
<evidence type="ECO:0000256" key="5">
    <source>
        <dbReference type="ARBA" id="ARBA00022729"/>
    </source>
</evidence>
<dbReference type="Bgee" id="ENSOANG00000048372">
    <property type="expression patterns" value="Expressed in endometrium and 6 other cell types or tissues"/>
</dbReference>
<dbReference type="OMA" id="YVIRTFP"/>
<keyword evidence="3" id="KW-1003">Cell membrane</keyword>
<dbReference type="Proteomes" id="UP000002279">
    <property type="component" value="Chromosome X5"/>
</dbReference>
<organism evidence="15 16">
    <name type="scientific">Ornithorhynchus anatinus</name>
    <name type="common">Duckbill platypus</name>
    <dbReference type="NCBI Taxonomy" id="9258"/>
    <lineage>
        <taxon>Eukaryota</taxon>
        <taxon>Metazoa</taxon>
        <taxon>Chordata</taxon>
        <taxon>Craniata</taxon>
        <taxon>Vertebrata</taxon>
        <taxon>Euteleostomi</taxon>
        <taxon>Mammalia</taxon>
        <taxon>Monotremata</taxon>
        <taxon>Ornithorhynchidae</taxon>
        <taxon>Ornithorhynchus</taxon>
    </lineage>
</organism>
<reference evidence="15" key="3">
    <citation type="submission" date="2025-09" db="UniProtKB">
        <authorList>
            <consortium name="Ensembl"/>
        </authorList>
    </citation>
    <scope>IDENTIFICATION</scope>
    <source>
        <strain evidence="15">Glennie</strain>
    </source>
</reference>
<evidence type="ECO:0000313" key="15">
    <source>
        <dbReference type="Ensembl" id="ENSOANP00000034750.1"/>
    </source>
</evidence>
<evidence type="ECO:0000256" key="2">
    <source>
        <dbReference type="ARBA" id="ARBA00010260"/>
    </source>
</evidence>
<evidence type="ECO:0008006" key="17">
    <source>
        <dbReference type="Google" id="ProtNLM"/>
    </source>
</evidence>
<keyword evidence="7 12" id="KW-0472">Membrane</keyword>
<dbReference type="Pfam" id="PF01153">
    <property type="entry name" value="Glypican"/>
    <property type="match status" value="1"/>
</dbReference>
<dbReference type="InParanoid" id="A0A6I8N1A4"/>
<dbReference type="PANTHER" id="PTHR10822:SF24">
    <property type="entry name" value="GLYPICAN-2"/>
    <property type="match status" value="1"/>
</dbReference>
<evidence type="ECO:0000256" key="11">
    <source>
        <dbReference type="RuleBase" id="RU003518"/>
    </source>
</evidence>
<keyword evidence="8" id="KW-0325">Glycoprotein</keyword>
<protein>
    <recommendedName>
        <fullName evidence="17">Glypican 2</fullName>
    </recommendedName>
</protein>
<accession>A0A6I8N1A4</accession>
<evidence type="ECO:0000256" key="12">
    <source>
        <dbReference type="RuleBase" id="RU003519"/>
    </source>
</evidence>
<evidence type="ECO:0000256" key="1">
    <source>
        <dbReference type="ARBA" id="ARBA00004609"/>
    </source>
</evidence>
<dbReference type="InterPro" id="IPR001863">
    <property type="entry name" value="Glypican"/>
</dbReference>
<evidence type="ECO:0000256" key="9">
    <source>
        <dbReference type="ARBA" id="ARBA00023207"/>
    </source>
</evidence>
<keyword evidence="4 12" id="KW-0336">GPI-anchor</keyword>
<evidence type="ECO:0000256" key="6">
    <source>
        <dbReference type="ARBA" id="ARBA00022974"/>
    </source>
</evidence>
<name>A0A6I8N1A4_ORNAN</name>
<keyword evidence="5 14" id="KW-0732">Signal</keyword>
<evidence type="ECO:0000256" key="8">
    <source>
        <dbReference type="ARBA" id="ARBA00023180"/>
    </source>
</evidence>
<dbReference type="GO" id="GO:0009966">
    <property type="term" value="P:regulation of signal transduction"/>
    <property type="evidence" value="ECO:0007669"/>
    <property type="project" value="InterPro"/>
</dbReference>
<evidence type="ECO:0000256" key="4">
    <source>
        <dbReference type="ARBA" id="ARBA00022622"/>
    </source>
</evidence>
<comment type="subcellular location">
    <subcellularLocation>
        <location evidence="1 12">Cell membrane</location>
        <topology evidence="1 12">Lipid-anchor</topology>
        <topology evidence="1 12">GPI-anchor</topology>
    </subcellularLocation>
</comment>
<evidence type="ECO:0000256" key="14">
    <source>
        <dbReference type="SAM" id="SignalP"/>
    </source>
</evidence>
<keyword evidence="6 12" id="KW-0654">Proteoglycan</keyword>
<evidence type="ECO:0000256" key="10">
    <source>
        <dbReference type="ARBA" id="ARBA00023288"/>
    </source>
</evidence>
<keyword evidence="16" id="KW-1185">Reference proteome</keyword>
<dbReference type="GeneTree" id="ENSGT01050000244897"/>
<evidence type="ECO:0000256" key="13">
    <source>
        <dbReference type="SAM" id="MobiDB-lite"/>
    </source>
</evidence>
<dbReference type="GO" id="GO:0098552">
    <property type="term" value="C:side of membrane"/>
    <property type="evidence" value="ECO:0007669"/>
    <property type="project" value="UniProtKB-KW"/>
</dbReference>
<feature type="signal peptide" evidence="14">
    <location>
        <begin position="1"/>
        <end position="20"/>
    </location>
</feature>